<proteinExistence type="predicted"/>
<protein>
    <recommendedName>
        <fullName evidence="3">Reverse transcriptase</fullName>
    </recommendedName>
</protein>
<dbReference type="Proteomes" id="UP000198211">
    <property type="component" value="Unassembled WGS sequence"/>
</dbReference>
<gene>
    <name evidence="1" type="ORF">PHMEG_000909</name>
</gene>
<comment type="caution">
    <text evidence="1">The sequence shown here is derived from an EMBL/GenBank/DDBJ whole genome shotgun (WGS) entry which is preliminary data.</text>
</comment>
<dbReference type="EMBL" id="NBNE01000028">
    <property type="protein sequence ID" value="OWZ24109.1"/>
    <property type="molecule type" value="Genomic_DNA"/>
</dbReference>
<sequence length="89" mass="10340">MVQDVFQNSHDSLEGGREDLRTKTRQIVYGLLIQQEQATNCYSSGNILAERPFQIVSKDFVIPYRNLGLETRRCYYSNVPSQVSLWRNP</sequence>
<dbReference type="AlphaFoldDB" id="A0A225X4F2"/>
<name>A0A225X4F2_9STRA</name>
<organism evidence="1 2">
    <name type="scientific">Phytophthora megakarya</name>
    <dbReference type="NCBI Taxonomy" id="4795"/>
    <lineage>
        <taxon>Eukaryota</taxon>
        <taxon>Sar</taxon>
        <taxon>Stramenopiles</taxon>
        <taxon>Oomycota</taxon>
        <taxon>Peronosporomycetes</taxon>
        <taxon>Peronosporales</taxon>
        <taxon>Peronosporaceae</taxon>
        <taxon>Phytophthora</taxon>
    </lineage>
</organism>
<evidence type="ECO:0000313" key="1">
    <source>
        <dbReference type="EMBL" id="OWZ24109.1"/>
    </source>
</evidence>
<evidence type="ECO:0008006" key="3">
    <source>
        <dbReference type="Google" id="ProtNLM"/>
    </source>
</evidence>
<accession>A0A225X4F2</accession>
<keyword evidence="2" id="KW-1185">Reference proteome</keyword>
<evidence type="ECO:0000313" key="2">
    <source>
        <dbReference type="Proteomes" id="UP000198211"/>
    </source>
</evidence>
<reference evidence="2" key="1">
    <citation type="submission" date="2017-03" db="EMBL/GenBank/DDBJ databases">
        <title>Phytopthora megakarya and P. palmivora, two closely related causual agents of cacao black pod achieved similar genome size and gene model numbers by different mechanisms.</title>
        <authorList>
            <person name="Ali S."/>
            <person name="Shao J."/>
            <person name="Larry D.J."/>
            <person name="Kronmiller B."/>
            <person name="Shen D."/>
            <person name="Strem M.D."/>
            <person name="Melnick R.L."/>
            <person name="Guiltinan M.J."/>
            <person name="Tyler B.M."/>
            <person name="Meinhardt L.W."/>
            <person name="Bailey B.A."/>
        </authorList>
    </citation>
    <scope>NUCLEOTIDE SEQUENCE [LARGE SCALE GENOMIC DNA]</scope>
    <source>
        <strain evidence="2">zdho120</strain>
    </source>
</reference>